<evidence type="ECO:0000313" key="1">
    <source>
        <dbReference type="EMBL" id="RIA87490.1"/>
    </source>
</evidence>
<proteinExistence type="predicted"/>
<organism evidence="1 2">
    <name type="scientific">Glomus cerebriforme</name>
    <dbReference type="NCBI Taxonomy" id="658196"/>
    <lineage>
        <taxon>Eukaryota</taxon>
        <taxon>Fungi</taxon>
        <taxon>Fungi incertae sedis</taxon>
        <taxon>Mucoromycota</taxon>
        <taxon>Glomeromycotina</taxon>
        <taxon>Glomeromycetes</taxon>
        <taxon>Glomerales</taxon>
        <taxon>Glomeraceae</taxon>
        <taxon>Glomus</taxon>
    </lineage>
</organism>
<accession>A0A397SMR5</accession>
<name>A0A397SMR5_9GLOM</name>
<dbReference type="AlphaFoldDB" id="A0A397SMR5"/>
<keyword evidence="2" id="KW-1185">Reference proteome</keyword>
<sequence>MLIEIIKTIKPNSLDNQDFYNIDDLLDKIKIRLYNNIKKYYPILTTEPLIPSILDSQFKKKYQREIGTTDLLNQSHSKPATIKKKSLIEQLTKDNASVLDEIVKYYQLPKIPLSLNSLYMVE</sequence>
<dbReference type="OrthoDB" id="3359487at2759"/>
<protein>
    <submittedName>
        <fullName evidence="1">Uncharacterized protein</fullName>
    </submittedName>
</protein>
<dbReference type="Proteomes" id="UP000265703">
    <property type="component" value="Unassembled WGS sequence"/>
</dbReference>
<reference evidence="1 2" key="1">
    <citation type="submission" date="2018-06" db="EMBL/GenBank/DDBJ databases">
        <title>Comparative genomics reveals the genomic features of Rhizophagus irregularis, R. cerebriforme, R. diaphanum and Gigaspora rosea, and their symbiotic lifestyle signature.</title>
        <authorList>
            <person name="Morin E."/>
            <person name="San Clemente H."/>
            <person name="Chen E.C.H."/>
            <person name="De La Providencia I."/>
            <person name="Hainaut M."/>
            <person name="Kuo A."/>
            <person name="Kohler A."/>
            <person name="Murat C."/>
            <person name="Tang N."/>
            <person name="Roy S."/>
            <person name="Loubradou J."/>
            <person name="Henrissat B."/>
            <person name="Grigoriev I.V."/>
            <person name="Corradi N."/>
            <person name="Roux C."/>
            <person name="Martin F.M."/>
        </authorList>
    </citation>
    <scope>NUCLEOTIDE SEQUENCE [LARGE SCALE GENOMIC DNA]</scope>
    <source>
        <strain evidence="1 2">DAOM 227022</strain>
    </source>
</reference>
<evidence type="ECO:0000313" key="2">
    <source>
        <dbReference type="Proteomes" id="UP000265703"/>
    </source>
</evidence>
<gene>
    <name evidence="1" type="ORF">C1645_827707</name>
</gene>
<dbReference type="STRING" id="658196.A0A397SMR5"/>
<comment type="caution">
    <text evidence="1">The sequence shown here is derived from an EMBL/GenBank/DDBJ whole genome shotgun (WGS) entry which is preliminary data.</text>
</comment>
<dbReference type="EMBL" id="QKYT01000306">
    <property type="protein sequence ID" value="RIA87490.1"/>
    <property type="molecule type" value="Genomic_DNA"/>
</dbReference>